<organism evidence="3 4">
    <name type="scientific">Leucosporidium creatinivorum</name>
    <dbReference type="NCBI Taxonomy" id="106004"/>
    <lineage>
        <taxon>Eukaryota</taxon>
        <taxon>Fungi</taxon>
        <taxon>Dikarya</taxon>
        <taxon>Basidiomycota</taxon>
        <taxon>Pucciniomycotina</taxon>
        <taxon>Microbotryomycetes</taxon>
        <taxon>Leucosporidiales</taxon>
        <taxon>Leucosporidium</taxon>
    </lineage>
</organism>
<keyword evidence="4" id="KW-1185">Reference proteome</keyword>
<sequence>MGIIPFPSLSSSPHTRGPPTVATPFASDEQPKKSPFFTRKLSWPALSSSPVAPAVEEEQKEVRGRKQGWVGRRMSSVRWPIAKGARRKQEEDESEIELSQVGKAASEEQKEETSEEPKRAQKKGGEGKRDSLTAIQNKLKAAKESEKAADLALKTSRLAVREARNSIDLLEREAIVEAEEALKRLRGIQDIKKEGEKLGRHE</sequence>
<name>A0A1Y2EMF5_9BASI</name>
<dbReference type="InParanoid" id="A0A1Y2EMF5"/>
<keyword evidence="1" id="KW-0175">Coiled coil</keyword>
<protein>
    <submittedName>
        <fullName evidence="3">Uncharacterized protein</fullName>
    </submittedName>
</protein>
<dbReference type="Proteomes" id="UP000193467">
    <property type="component" value="Unassembled WGS sequence"/>
</dbReference>
<feature type="compositionally biased region" description="Basic and acidic residues" evidence="2">
    <location>
        <begin position="105"/>
        <end position="131"/>
    </location>
</feature>
<evidence type="ECO:0000313" key="3">
    <source>
        <dbReference type="EMBL" id="ORY72750.1"/>
    </source>
</evidence>
<proteinExistence type="predicted"/>
<evidence type="ECO:0000256" key="1">
    <source>
        <dbReference type="SAM" id="Coils"/>
    </source>
</evidence>
<feature type="coiled-coil region" evidence="1">
    <location>
        <begin position="153"/>
        <end position="180"/>
    </location>
</feature>
<gene>
    <name evidence="3" type="ORF">BCR35DRAFT_333926</name>
</gene>
<evidence type="ECO:0000313" key="4">
    <source>
        <dbReference type="Proteomes" id="UP000193467"/>
    </source>
</evidence>
<evidence type="ECO:0000256" key="2">
    <source>
        <dbReference type="SAM" id="MobiDB-lite"/>
    </source>
</evidence>
<dbReference type="AlphaFoldDB" id="A0A1Y2EMF5"/>
<comment type="caution">
    <text evidence="3">The sequence shown here is derived from an EMBL/GenBank/DDBJ whole genome shotgun (WGS) entry which is preliminary data.</text>
</comment>
<feature type="region of interest" description="Disordered" evidence="2">
    <location>
        <begin position="1"/>
        <end position="148"/>
    </location>
</feature>
<accession>A0A1Y2EMF5</accession>
<reference evidence="3 4" key="1">
    <citation type="submission" date="2016-07" db="EMBL/GenBank/DDBJ databases">
        <title>Pervasive Adenine N6-methylation of Active Genes in Fungi.</title>
        <authorList>
            <consortium name="DOE Joint Genome Institute"/>
            <person name="Mondo S.J."/>
            <person name="Dannebaum R.O."/>
            <person name="Kuo R.C."/>
            <person name="Labutti K."/>
            <person name="Haridas S."/>
            <person name="Kuo A."/>
            <person name="Salamov A."/>
            <person name="Ahrendt S.R."/>
            <person name="Lipzen A."/>
            <person name="Sullivan W."/>
            <person name="Andreopoulos W.B."/>
            <person name="Clum A."/>
            <person name="Lindquist E."/>
            <person name="Daum C."/>
            <person name="Ramamoorthy G.K."/>
            <person name="Gryganskyi A."/>
            <person name="Culley D."/>
            <person name="Magnuson J.K."/>
            <person name="James T.Y."/>
            <person name="O'Malley M.A."/>
            <person name="Stajich J.E."/>
            <person name="Spatafora J.W."/>
            <person name="Visel A."/>
            <person name="Grigoriev I.V."/>
        </authorList>
    </citation>
    <scope>NUCLEOTIDE SEQUENCE [LARGE SCALE GENOMIC DNA]</scope>
    <source>
        <strain evidence="3 4">62-1032</strain>
    </source>
</reference>
<dbReference type="EMBL" id="MCGR01000050">
    <property type="protein sequence ID" value="ORY72750.1"/>
    <property type="molecule type" value="Genomic_DNA"/>
</dbReference>